<name>A0A928VQE5_9CYAN</name>
<accession>A0A928VQE5</accession>
<proteinExistence type="predicted"/>
<comment type="catalytic activity">
    <reaction evidence="7">
        <text>L-threonyl-[protein] + ATP = O-phospho-L-threonyl-[protein] + ADP + H(+)</text>
        <dbReference type="Rhea" id="RHEA:46608"/>
        <dbReference type="Rhea" id="RHEA-COMP:11060"/>
        <dbReference type="Rhea" id="RHEA-COMP:11605"/>
        <dbReference type="ChEBI" id="CHEBI:15378"/>
        <dbReference type="ChEBI" id="CHEBI:30013"/>
        <dbReference type="ChEBI" id="CHEBI:30616"/>
        <dbReference type="ChEBI" id="CHEBI:61977"/>
        <dbReference type="ChEBI" id="CHEBI:456216"/>
        <dbReference type="EC" id="2.7.11.1"/>
    </reaction>
</comment>
<keyword evidence="5 11" id="KW-0418">Kinase</keyword>
<dbReference type="GO" id="GO:0004674">
    <property type="term" value="F:protein serine/threonine kinase activity"/>
    <property type="evidence" value="ECO:0007669"/>
    <property type="project" value="UniProtKB-KW"/>
</dbReference>
<feature type="transmembrane region" description="Helical" evidence="9">
    <location>
        <begin position="309"/>
        <end position="332"/>
    </location>
</feature>
<evidence type="ECO:0000256" key="5">
    <source>
        <dbReference type="ARBA" id="ARBA00022777"/>
    </source>
</evidence>
<keyword evidence="12" id="KW-1185">Reference proteome</keyword>
<gene>
    <name evidence="11" type="ORF">IQ266_23805</name>
</gene>
<dbReference type="PROSITE" id="PS50011">
    <property type="entry name" value="PROTEIN_KINASE_DOM"/>
    <property type="match status" value="1"/>
</dbReference>
<reference evidence="11" key="1">
    <citation type="submission" date="2020-10" db="EMBL/GenBank/DDBJ databases">
        <authorList>
            <person name="Castelo-Branco R."/>
            <person name="Eusebio N."/>
            <person name="Adriana R."/>
            <person name="Vieira A."/>
            <person name="Brugerolle De Fraissinette N."/>
            <person name="Rezende De Castro R."/>
            <person name="Schneider M.P."/>
            <person name="Vasconcelos V."/>
            <person name="Leao P.N."/>
        </authorList>
    </citation>
    <scope>NUCLEOTIDE SEQUENCE</scope>
    <source>
        <strain evidence="11">LEGE 11480</strain>
    </source>
</reference>
<dbReference type="InterPro" id="IPR000719">
    <property type="entry name" value="Prot_kinase_dom"/>
</dbReference>
<keyword evidence="3" id="KW-0808">Transferase</keyword>
<dbReference type="PANTHER" id="PTHR24363:SF0">
    <property type="entry name" value="SERINE_THREONINE KINASE LIKE DOMAIN CONTAINING 1"/>
    <property type="match status" value="1"/>
</dbReference>
<dbReference type="EMBL" id="JADEXQ010000124">
    <property type="protein sequence ID" value="MBE9032766.1"/>
    <property type="molecule type" value="Genomic_DNA"/>
</dbReference>
<protein>
    <recommendedName>
        <fullName evidence="1">non-specific serine/threonine protein kinase</fullName>
        <ecNumber evidence="1">2.7.11.1</ecNumber>
    </recommendedName>
</protein>
<evidence type="ECO:0000256" key="3">
    <source>
        <dbReference type="ARBA" id="ARBA00022679"/>
    </source>
</evidence>
<evidence type="ECO:0000259" key="10">
    <source>
        <dbReference type="PROSITE" id="PS50011"/>
    </source>
</evidence>
<evidence type="ECO:0000256" key="7">
    <source>
        <dbReference type="ARBA" id="ARBA00047899"/>
    </source>
</evidence>
<keyword evidence="4" id="KW-0547">Nucleotide-binding</keyword>
<comment type="catalytic activity">
    <reaction evidence="8">
        <text>L-seryl-[protein] + ATP = O-phospho-L-seryl-[protein] + ADP + H(+)</text>
        <dbReference type="Rhea" id="RHEA:17989"/>
        <dbReference type="Rhea" id="RHEA-COMP:9863"/>
        <dbReference type="Rhea" id="RHEA-COMP:11604"/>
        <dbReference type="ChEBI" id="CHEBI:15378"/>
        <dbReference type="ChEBI" id="CHEBI:29999"/>
        <dbReference type="ChEBI" id="CHEBI:30616"/>
        <dbReference type="ChEBI" id="CHEBI:83421"/>
        <dbReference type="ChEBI" id="CHEBI:456216"/>
        <dbReference type="EC" id="2.7.11.1"/>
    </reaction>
</comment>
<evidence type="ECO:0000313" key="12">
    <source>
        <dbReference type="Proteomes" id="UP000625316"/>
    </source>
</evidence>
<dbReference type="NCBIfam" id="NF045510">
    <property type="entry name" value="4Cys_prefix_kin"/>
    <property type="match status" value="1"/>
</dbReference>
<evidence type="ECO:0000256" key="4">
    <source>
        <dbReference type="ARBA" id="ARBA00022741"/>
    </source>
</evidence>
<dbReference type="Proteomes" id="UP000625316">
    <property type="component" value="Unassembled WGS sequence"/>
</dbReference>
<evidence type="ECO:0000256" key="6">
    <source>
        <dbReference type="ARBA" id="ARBA00022840"/>
    </source>
</evidence>
<dbReference type="AlphaFoldDB" id="A0A928VQE5"/>
<evidence type="ECO:0000256" key="1">
    <source>
        <dbReference type="ARBA" id="ARBA00012513"/>
    </source>
</evidence>
<evidence type="ECO:0000313" key="11">
    <source>
        <dbReference type="EMBL" id="MBE9032766.1"/>
    </source>
</evidence>
<comment type="caution">
    <text evidence="11">The sequence shown here is derived from an EMBL/GenBank/DDBJ whole genome shotgun (WGS) entry which is preliminary data.</text>
</comment>
<evidence type="ECO:0000256" key="8">
    <source>
        <dbReference type="ARBA" id="ARBA00048679"/>
    </source>
</evidence>
<keyword evidence="9" id="KW-0812">Transmembrane</keyword>
<keyword evidence="9" id="KW-0472">Membrane</keyword>
<organism evidence="11 12">
    <name type="scientific">Romeriopsis navalis LEGE 11480</name>
    <dbReference type="NCBI Taxonomy" id="2777977"/>
    <lineage>
        <taxon>Bacteria</taxon>
        <taxon>Bacillati</taxon>
        <taxon>Cyanobacteriota</taxon>
        <taxon>Cyanophyceae</taxon>
        <taxon>Leptolyngbyales</taxon>
        <taxon>Leptolyngbyaceae</taxon>
        <taxon>Romeriopsis</taxon>
        <taxon>Romeriopsis navalis</taxon>
    </lineage>
</organism>
<dbReference type="RefSeq" id="WP_264327583.1">
    <property type="nucleotide sequence ID" value="NZ_JADEXQ010000124.1"/>
</dbReference>
<dbReference type="Gene3D" id="1.10.510.10">
    <property type="entry name" value="Transferase(Phosphotransferase) domain 1"/>
    <property type="match status" value="1"/>
</dbReference>
<dbReference type="EC" id="2.7.11.1" evidence="1"/>
<evidence type="ECO:0000256" key="9">
    <source>
        <dbReference type="SAM" id="Phobius"/>
    </source>
</evidence>
<dbReference type="InterPro" id="IPR011009">
    <property type="entry name" value="Kinase-like_dom_sf"/>
</dbReference>
<feature type="domain" description="Protein kinase" evidence="10">
    <location>
        <begin position="37"/>
        <end position="292"/>
    </location>
</feature>
<dbReference type="Pfam" id="PF00069">
    <property type="entry name" value="Pkinase"/>
    <property type="match status" value="1"/>
</dbReference>
<dbReference type="SUPFAM" id="SSF56112">
    <property type="entry name" value="Protein kinase-like (PK-like)"/>
    <property type="match status" value="1"/>
</dbReference>
<dbReference type="GO" id="GO:0005524">
    <property type="term" value="F:ATP binding"/>
    <property type="evidence" value="ECO:0007669"/>
    <property type="project" value="UniProtKB-KW"/>
</dbReference>
<keyword evidence="2 11" id="KW-0723">Serine/threonine-protein kinase</keyword>
<evidence type="ECO:0000256" key="2">
    <source>
        <dbReference type="ARBA" id="ARBA00022527"/>
    </source>
</evidence>
<keyword evidence="6" id="KW-0067">ATP-binding</keyword>
<keyword evidence="9" id="KW-1133">Transmembrane helix</keyword>
<dbReference type="PANTHER" id="PTHR24363">
    <property type="entry name" value="SERINE/THREONINE PROTEIN KINASE"/>
    <property type="match status" value="1"/>
</dbReference>
<dbReference type="CDD" id="cd14014">
    <property type="entry name" value="STKc_PknB_like"/>
    <property type="match status" value="1"/>
</dbReference>
<sequence>MSYCLNPKCHDRRNPDDARICQSCETPLLIQNRYRLLRPLRELDEWEPAEVFEIDDHGTRRVMKVLKKVMLLSLFQREVETLQRLDHPGIPKVEPDGYFTVALPGAVEVHCLVMEKIAGTDLDAWLANHGPITQAEAEDWLKQLLELLALIHQAEIFHRDIKLSNIMRRETGQLMLIDFGTVRQVTNTYLAKIAGKRDVTSVVSPGYTPLEQMNGKAVPQSDFYALGRSIVALLTGKHPIDFTEDEEGRLIWQSEVKTSITQAFAQLLDEMMAPFPGQRPLSAEVILNRLAFPLPPPVPPSTEPPERRAIQWLLIANILVFALQLLIGGQWLQARQRSSVRPQSATLNLVMPELPERPRRVQLPL</sequence>
<dbReference type="SMART" id="SM00220">
    <property type="entry name" value="S_TKc"/>
    <property type="match status" value="1"/>
</dbReference>